<keyword evidence="3" id="KW-1185">Reference proteome</keyword>
<comment type="caution">
    <text evidence="2">The sequence shown here is derived from an EMBL/GenBank/DDBJ whole genome shotgun (WGS) entry which is preliminary data.</text>
</comment>
<feature type="chain" id="PRO_5019385690" description="Secreted protein" evidence="1">
    <location>
        <begin position="22"/>
        <end position="68"/>
    </location>
</feature>
<dbReference type="EMBL" id="BEZZ01000240">
    <property type="protein sequence ID" value="GCC29214.1"/>
    <property type="molecule type" value="Genomic_DNA"/>
</dbReference>
<proteinExistence type="predicted"/>
<keyword evidence="1" id="KW-0732">Signal</keyword>
<evidence type="ECO:0000256" key="1">
    <source>
        <dbReference type="SAM" id="SignalP"/>
    </source>
</evidence>
<protein>
    <recommendedName>
        <fullName evidence="4">Secreted protein</fullName>
    </recommendedName>
</protein>
<dbReference type="AlphaFoldDB" id="A0A401SFS4"/>
<reference evidence="2 3" key="1">
    <citation type="journal article" date="2018" name="Nat. Ecol. Evol.">
        <title>Shark genomes provide insights into elasmobranch evolution and the origin of vertebrates.</title>
        <authorList>
            <person name="Hara Y"/>
            <person name="Yamaguchi K"/>
            <person name="Onimaru K"/>
            <person name="Kadota M"/>
            <person name="Koyanagi M"/>
            <person name="Keeley SD"/>
            <person name="Tatsumi K"/>
            <person name="Tanaka K"/>
            <person name="Motone F"/>
            <person name="Kageyama Y"/>
            <person name="Nozu R"/>
            <person name="Adachi N"/>
            <person name="Nishimura O"/>
            <person name="Nakagawa R"/>
            <person name="Tanegashima C"/>
            <person name="Kiyatake I"/>
            <person name="Matsumoto R"/>
            <person name="Murakumo K"/>
            <person name="Nishida K"/>
            <person name="Terakita A"/>
            <person name="Kuratani S"/>
            <person name="Sato K"/>
            <person name="Hyodo S Kuraku.S."/>
        </authorList>
    </citation>
    <scope>NUCLEOTIDE SEQUENCE [LARGE SCALE GENOMIC DNA]</scope>
</reference>
<gene>
    <name evidence="2" type="ORF">chiPu_0007651</name>
</gene>
<dbReference type="Proteomes" id="UP000287033">
    <property type="component" value="Unassembled WGS sequence"/>
</dbReference>
<accession>A0A401SFS4</accession>
<feature type="signal peptide" evidence="1">
    <location>
        <begin position="1"/>
        <end position="21"/>
    </location>
</feature>
<sequence length="68" mass="7575">MLLLYLMVFTVLSRYWTQVLGVLGEGVVPAPGAGKRIRMHIMQENERKTGDVDSTPTPFSLQRSVIVA</sequence>
<organism evidence="2 3">
    <name type="scientific">Chiloscyllium punctatum</name>
    <name type="common">Brownbanded bambooshark</name>
    <name type="synonym">Hemiscyllium punctatum</name>
    <dbReference type="NCBI Taxonomy" id="137246"/>
    <lineage>
        <taxon>Eukaryota</taxon>
        <taxon>Metazoa</taxon>
        <taxon>Chordata</taxon>
        <taxon>Craniata</taxon>
        <taxon>Vertebrata</taxon>
        <taxon>Chondrichthyes</taxon>
        <taxon>Elasmobranchii</taxon>
        <taxon>Galeomorphii</taxon>
        <taxon>Galeoidea</taxon>
        <taxon>Orectolobiformes</taxon>
        <taxon>Hemiscylliidae</taxon>
        <taxon>Chiloscyllium</taxon>
    </lineage>
</organism>
<evidence type="ECO:0000313" key="2">
    <source>
        <dbReference type="EMBL" id="GCC29214.1"/>
    </source>
</evidence>
<evidence type="ECO:0000313" key="3">
    <source>
        <dbReference type="Proteomes" id="UP000287033"/>
    </source>
</evidence>
<evidence type="ECO:0008006" key="4">
    <source>
        <dbReference type="Google" id="ProtNLM"/>
    </source>
</evidence>
<name>A0A401SFS4_CHIPU</name>